<dbReference type="GO" id="GO:0003964">
    <property type="term" value="F:RNA-directed DNA polymerase activity"/>
    <property type="evidence" value="ECO:0007669"/>
    <property type="project" value="UniProtKB-KW"/>
</dbReference>
<protein>
    <submittedName>
        <fullName evidence="2">RNA-directed DNA polymerase, eukaryota, reverse transcriptase zinc-binding domain protein</fullName>
    </submittedName>
</protein>
<proteinExistence type="predicted"/>
<keyword evidence="1" id="KW-1133">Transmembrane helix</keyword>
<accession>A0A699ICM0</accession>
<keyword evidence="2" id="KW-0808">Transferase</keyword>
<reference evidence="2" key="1">
    <citation type="journal article" date="2019" name="Sci. Rep.">
        <title>Draft genome of Tanacetum cinerariifolium, the natural source of mosquito coil.</title>
        <authorList>
            <person name="Yamashiro T."/>
            <person name="Shiraishi A."/>
            <person name="Satake H."/>
            <person name="Nakayama K."/>
        </authorList>
    </citation>
    <scope>NUCLEOTIDE SEQUENCE</scope>
</reference>
<comment type="caution">
    <text evidence="2">The sequence shown here is derived from an EMBL/GenBank/DDBJ whole genome shotgun (WGS) entry which is preliminary data.</text>
</comment>
<organism evidence="2">
    <name type="scientific">Tanacetum cinerariifolium</name>
    <name type="common">Dalmatian daisy</name>
    <name type="synonym">Chrysanthemum cinerariifolium</name>
    <dbReference type="NCBI Taxonomy" id="118510"/>
    <lineage>
        <taxon>Eukaryota</taxon>
        <taxon>Viridiplantae</taxon>
        <taxon>Streptophyta</taxon>
        <taxon>Embryophyta</taxon>
        <taxon>Tracheophyta</taxon>
        <taxon>Spermatophyta</taxon>
        <taxon>Magnoliopsida</taxon>
        <taxon>eudicotyledons</taxon>
        <taxon>Gunneridae</taxon>
        <taxon>Pentapetalae</taxon>
        <taxon>asterids</taxon>
        <taxon>campanulids</taxon>
        <taxon>Asterales</taxon>
        <taxon>Asteraceae</taxon>
        <taxon>Asteroideae</taxon>
        <taxon>Anthemideae</taxon>
        <taxon>Anthemidinae</taxon>
        <taxon>Tanacetum</taxon>
    </lineage>
</organism>
<keyword evidence="1" id="KW-0812">Transmembrane</keyword>
<evidence type="ECO:0000313" key="2">
    <source>
        <dbReference type="EMBL" id="GEZ34918.1"/>
    </source>
</evidence>
<feature type="transmembrane region" description="Helical" evidence="1">
    <location>
        <begin position="175"/>
        <end position="197"/>
    </location>
</feature>
<sequence>LYYTRSKKLAWVKWSNILASPDKGGLGVSSLKAFNMSLLLEWRWFLFHYTNALWVHVVKVIHGDEAGIDIRACHTNGGWASIVGPVNVERTKVEFDALMFDIANLEPEELVDFDTCIWSLSRDNKFSINSVRKHIDELSLPSLSPSTWWCKIIPKKFATFLWNQVPTLSSLVTRLLLFGISFVFGQVLCSLPFPYVASGIFGFSHDTPQRK</sequence>
<dbReference type="EMBL" id="BKCJ010268312">
    <property type="protein sequence ID" value="GEZ34918.1"/>
    <property type="molecule type" value="Genomic_DNA"/>
</dbReference>
<name>A0A699ICM0_TANCI</name>
<keyword evidence="2" id="KW-0548">Nucleotidyltransferase</keyword>
<gene>
    <name evidence="2" type="ORF">Tci_506891</name>
</gene>
<dbReference type="AlphaFoldDB" id="A0A699ICM0"/>
<keyword evidence="2" id="KW-0695">RNA-directed DNA polymerase</keyword>
<keyword evidence="1" id="KW-0472">Membrane</keyword>
<feature type="non-terminal residue" evidence="2">
    <location>
        <position position="1"/>
    </location>
</feature>
<evidence type="ECO:0000256" key="1">
    <source>
        <dbReference type="SAM" id="Phobius"/>
    </source>
</evidence>